<dbReference type="VEuPathDB" id="VectorBase:HLOH_058989"/>
<dbReference type="Proteomes" id="UP000821853">
    <property type="component" value="Unassembled WGS sequence"/>
</dbReference>
<sequence length="352" mass="38021">MLPVLPAAPLALPRAPGRSAFDKYEALCDYIAKELPEIRRIYATFVLLRSTNRRKGNRNLAFIRRFNREAYYFNNLLHRLCRPSKLLYILNHELEWMPAPRVLAADGLHPSYEGVAVMASHIRQLCVKETNSSSSSWADSAIVPATGLGPSPRVLPKIVPSCFKRVDELSQPCCSNSPRNAQSPPVPLVPSATISSSQECAPSNTPPPLLESSHQQRAASGDSPQVAHAPPKEPPSHPTKQTPASKLSINGPFHQPHESRLPSPQAAPGPSLTNHTTSTSHGASSVLSKTRPTRPTENPGEQSSPRGTRSPTPVTALGPHAPSASCSASSAPEGPRYHLRNYVDVAKPSSQK</sequence>
<dbReference type="AlphaFoldDB" id="A0A9J6H9Y7"/>
<gene>
    <name evidence="2" type="ORF">HPB48_025692</name>
</gene>
<name>A0A9J6H9Y7_HAELO</name>
<accession>A0A9J6H9Y7</accession>
<evidence type="ECO:0000256" key="1">
    <source>
        <dbReference type="SAM" id="MobiDB-lite"/>
    </source>
</evidence>
<keyword evidence="3" id="KW-1185">Reference proteome</keyword>
<feature type="compositionally biased region" description="Polar residues" evidence="1">
    <location>
        <begin position="238"/>
        <end position="248"/>
    </location>
</feature>
<feature type="compositionally biased region" description="Low complexity" evidence="1">
    <location>
        <begin position="321"/>
        <end position="332"/>
    </location>
</feature>
<comment type="caution">
    <text evidence="2">The sequence shown here is derived from an EMBL/GenBank/DDBJ whole genome shotgun (WGS) entry which is preliminary data.</text>
</comment>
<evidence type="ECO:0000313" key="2">
    <source>
        <dbReference type="EMBL" id="KAH9383874.1"/>
    </source>
</evidence>
<protein>
    <submittedName>
        <fullName evidence="2">Uncharacterized protein</fullName>
    </submittedName>
</protein>
<feature type="compositionally biased region" description="Polar residues" evidence="1">
    <location>
        <begin position="192"/>
        <end position="203"/>
    </location>
</feature>
<feature type="compositionally biased region" description="Polar residues" evidence="1">
    <location>
        <begin position="271"/>
        <end position="313"/>
    </location>
</feature>
<organism evidence="2 3">
    <name type="scientific">Haemaphysalis longicornis</name>
    <name type="common">Bush tick</name>
    <dbReference type="NCBI Taxonomy" id="44386"/>
    <lineage>
        <taxon>Eukaryota</taxon>
        <taxon>Metazoa</taxon>
        <taxon>Ecdysozoa</taxon>
        <taxon>Arthropoda</taxon>
        <taxon>Chelicerata</taxon>
        <taxon>Arachnida</taxon>
        <taxon>Acari</taxon>
        <taxon>Parasitiformes</taxon>
        <taxon>Ixodida</taxon>
        <taxon>Ixodoidea</taxon>
        <taxon>Ixodidae</taxon>
        <taxon>Haemaphysalinae</taxon>
        <taxon>Haemaphysalis</taxon>
    </lineage>
</organism>
<feature type="compositionally biased region" description="Polar residues" evidence="1">
    <location>
        <begin position="174"/>
        <end position="183"/>
    </location>
</feature>
<feature type="region of interest" description="Disordered" evidence="1">
    <location>
        <begin position="174"/>
        <end position="335"/>
    </location>
</feature>
<dbReference type="EMBL" id="JABSTR010001272">
    <property type="protein sequence ID" value="KAH9383874.1"/>
    <property type="molecule type" value="Genomic_DNA"/>
</dbReference>
<dbReference type="SUPFAM" id="SSF52266">
    <property type="entry name" value="SGNH hydrolase"/>
    <property type="match status" value="1"/>
</dbReference>
<dbReference type="OrthoDB" id="10072345at2759"/>
<evidence type="ECO:0000313" key="3">
    <source>
        <dbReference type="Proteomes" id="UP000821853"/>
    </source>
</evidence>
<dbReference type="Gene3D" id="3.40.50.12700">
    <property type="match status" value="1"/>
</dbReference>
<reference evidence="2 3" key="1">
    <citation type="journal article" date="2020" name="Cell">
        <title>Large-Scale Comparative Analyses of Tick Genomes Elucidate Their Genetic Diversity and Vector Capacities.</title>
        <authorList>
            <consortium name="Tick Genome and Microbiome Consortium (TIGMIC)"/>
            <person name="Jia N."/>
            <person name="Wang J."/>
            <person name="Shi W."/>
            <person name="Du L."/>
            <person name="Sun Y."/>
            <person name="Zhan W."/>
            <person name="Jiang J.F."/>
            <person name="Wang Q."/>
            <person name="Zhang B."/>
            <person name="Ji P."/>
            <person name="Bell-Sakyi L."/>
            <person name="Cui X.M."/>
            <person name="Yuan T.T."/>
            <person name="Jiang B.G."/>
            <person name="Yang W.F."/>
            <person name="Lam T.T."/>
            <person name="Chang Q.C."/>
            <person name="Ding S.J."/>
            <person name="Wang X.J."/>
            <person name="Zhu J.G."/>
            <person name="Ruan X.D."/>
            <person name="Zhao L."/>
            <person name="Wei J.T."/>
            <person name="Ye R.Z."/>
            <person name="Que T.C."/>
            <person name="Du C.H."/>
            <person name="Zhou Y.H."/>
            <person name="Cheng J.X."/>
            <person name="Dai P.F."/>
            <person name="Guo W.B."/>
            <person name="Han X.H."/>
            <person name="Huang E.J."/>
            <person name="Li L.F."/>
            <person name="Wei W."/>
            <person name="Gao Y.C."/>
            <person name="Liu J.Z."/>
            <person name="Shao H.Z."/>
            <person name="Wang X."/>
            <person name="Wang C.C."/>
            <person name="Yang T.C."/>
            <person name="Huo Q.B."/>
            <person name="Li W."/>
            <person name="Chen H.Y."/>
            <person name="Chen S.E."/>
            <person name="Zhou L.G."/>
            <person name="Ni X.B."/>
            <person name="Tian J.H."/>
            <person name="Sheng Y."/>
            <person name="Liu T."/>
            <person name="Pan Y.S."/>
            <person name="Xia L.Y."/>
            <person name="Li J."/>
            <person name="Zhao F."/>
            <person name="Cao W.C."/>
        </authorList>
    </citation>
    <scope>NUCLEOTIDE SEQUENCE [LARGE SCALE GENOMIC DNA]</scope>
    <source>
        <strain evidence="2">HaeL-2018</strain>
    </source>
</reference>
<proteinExistence type="predicted"/>